<dbReference type="AlphaFoldDB" id="A0A3M6QIQ9"/>
<keyword evidence="3" id="KW-1185">Reference proteome</keyword>
<evidence type="ECO:0000313" key="3">
    <source>
        <dbReference type="Proteomes" id="UP000278006"/>
    </source>
</evidence>
<gene>
    <name evidence="2" type="ORF">D8I35_17510</name>
</gene>
<dbReference type="EMBL" id="RDQO01000007">
    <property type="protein sequence ID" value="RMX02976.1"/>
    <property type="molecule type" value="Genomic_DNA"/>
</dbReference>
<name>A0A3M6QIQ9_9BURK</name>
<evidence type="ECO:0000313" key="2">
    <source>
        <dbReference type="EMBL" id="RMX02976.1"/>
    </source>
</evidence>
<dbReference type="InterPro" id="IPR011044">
    <property type="entry name" value="Quino_amine_DH_bsu"/>
</dbReference>
<organism evidence="2 3">
    <name type="scientific">Corticibacter populi</name>
    <dbReference type="NCBI Taxonomy" id="1550736"/>
    <lineage>
        <taxon>Bacteria</taxon>
        <taxon>Pseudomonadati</taxon>
        <taxon>Pseudomonadota</taxon>
        <taxon>Betaproteobacteria</taxon>
        <taxon>Burkholderiales</taxon>
        <taxon>Comamonadaceae</taxon>
        <taxon>Corticibacter</taxon>
    </lineage>
</organism>
<feature type="region of interest" description="Disordered" evidence="1">
    <location>
        <begin position="1"/>
        <end position="32"/>
    </location>
</feature>
<dbReference type="SUPFAM" id="SSF50969">
    <property type="entry name" value="YVTN repeat-like/Quinoprotein amine dehydrogenase"/>
    <property type="match status" value="1"/>
</dbReference>
<reference evidence="2 3" key="1">
    <citation type="submission" date="2018-10" db="EMBL/GenBank/DDBJ databases">
        <title>Draft genome of Cortibacter populi DSM10536.</title>
        <authorList>
            <person name="Bernier A.-M."/>
            <person name="Bernard K."/>
        </authorList>
    </citation>
    <scope>NUCLEOTIDE SEQUENCE [LARGE SCALE GENOMIC DNA]</scope>
    <source>
        <strain evidence="2 3">DSM 105136</strain>
    </source>
</reference>
<evidence type="ECO:0000256" key="1">
    <source>
        <dbReference type="SAM" id="MobiDB-lite"/>
    </source>
</evidence>
<proteinExistence type="predicted"/>
<protein>
    <submittedName>
        <fullName evidence="2">Uncharacterized protein</fullName>
    </submittedName>
</protein>
<feature type="compositionally biased region" description="Gly residues" evidence="1">
    <location>
        <begin position="1"/>
        <end position="10"/>
    </location>
</feature>
<sequence>MALAACGGGSSDVEDITAPVDDTGEEHDDGHGHIETAGRLVVLEQDSAQVHVVELDDGSVLTSFAADNAPSAIYASPEGRYALLFQRTQNQVQFIDGGIWLEQHGDHTHDYQEAPALLNLRLSGVRPTHYSAHDGLGAVFFDGDASSAANASFTLLSDASIGSGQAALASQALRTPMHGAAEPRGDWVISSWRAADGNAPTQVELYHLHGDHFHDEGVLDVACPGLHGSHSNSSYTVFGCEDGVLVVHQAGESLTASKIGHGQRISTIIGNEHLATFVGLGSGGAVFEIDPAAASITAINWAEGRTHRAHALDAEGENLLLLDEQGDLHILATADWSKRAEIDAAIADMPAAAPYPAFAASGAQDKVWLSDPQGQKLHLIHMADAELEGSIPLNFKPTGVVWLGMAAHEHEDEHEH</sequence>
<dbReference type="Proteomes" id="UP000278006">
    <property type="component" value="Unassembled WGS sequence"/>
</dbReference>
<comment type="caution">
    <text evidence="2">The sequence shown here is derived from an EMBL/GenBank/DDBJ whole genome shotgun (WGS) entry which is preliminary data.</text>
</comment>
<dbReference type="RefSeq" id="WP_122231754.1">
    <property type="nucleotide sequence ID" value="NZ_RDQO01000007.1"/>
</dbReference>
<accession>A0A3M6QIQ9</accession>